<feature type="transmembrane region" description="Helical" evidence="1">
    <location>
        <begin position="215"/>
        <end position="235"/>
    </location>
</feature>
<evidence type="ECO:0008006" key="4">
    <source>
        <dbReference type="Google" id="ProtNLM"/>
    </source>
</evidence>
<sequence length="378" mass="40961">MEFFVSSAEEAFLHVGSMIGFFILLFGYINYKTSGNITKALTKNKKLQPLIGSLIGAIPGCGGSLAIMPLYISGDLSFGAVVASLISSMGDAAFILISANFKMYIFVTIIGIITGIITGYIVDLYNFEVRFNLKSKNKKALARSTSSKNTMNMKEGNSHIAHNHGNINSLAYTITHGLGYKIYIAILLIGFIFMIIAHSGLEYEWIESIHELEELIASIGIVSSIIYMIAFKKVFKNSNIREEENKKLSLSEMLIHSVGEISFVIVWIYFAYLIYDLIIISVGGEQVIANMVLTSGIISVIIGAALGLIPGCGVQIVLMSFYLKGGIPLGAVIANSISQDGDALFPLLAMDKKSSFWAAVVTTIPAIAVGTIIYILFG</sequence>
<gene>
    <name evidence="2" type="ORF">CHL78_005480</name>
</gene>
<organism evidence="2 3">
    <name type="scientific">Romboutsia weinsteinii</name>
    <dbReference type="NCBI Taxonomy" id="2020949"/>
    <lineage>
        <taxon>Bacteria</taxon>
        <taxon>Bacillati</taxon>
        <taxon>Bacillota</taxon>
        <taxon>Clostridia</taxon>
        <taxon>Peptostreptococcales</taxon>
        <taxon>Peptostreptococcaceae</taxon>
        <taxon>Romboutsia</taxon>
    </lineage>
</organism>
<feature type="transmembrane region" description="Helical" evidence="1">
    <location>
        <begin position="12"/>
        <end position="29"/>
    </location>
</feature>
<feature type="transmembrane region" description="Helical" evidence="1">
    <location>
        <begin position="255"/>
        <end position="275"/>
    </location>
</feature>
<dbReference type="RefSeq" id="WP_094368645.1">
    <property type="nucleotide sequence ID" value="NZ_NOJY02000007.1"/>
</dbReference>
<protein>
    <recommendedName>
        <fullName evidence="4">Arsenic efflux protein</fullName>
    </recommendedName>
</protein>
<feature type="transmembrane region" description="Helical" evidence="1">
    <location>
        <begin position="104"/>
        <end position="122"/>
    </location>
</feature>
<keyword evidence="3" id="KW-1185">Reference proteome</keyword>
<dbReference type="AlphaFoldDB" id="A0A371J6N6"/>
<feature type="transmembrane region" description="Helical" evidence="1">
    <location>
        <begin position="356"/>
        <end position="377"/>
    </location>
</feature>
<dbReference type="Pfam" id="PF11449">
    <property type="entry name" value="ArsP_2"/>
    <property type="match status" value="1"/>
</dbReference>
<dbReference type="NCBIfam" id="NF037962">
    <property type="entry name" value="arsenic_eff"/>
    <property type="match status" value="1"/>
</dbReference>
<dbReference type="InterPro" id="IPR021552">
    <property type="entry name" value="ArsP_2"/>
</dbReference>
<dbReference type="EMBL" id="NOJY02000007">
    <property type="protein sequence ID" value="RDY28353.1"/>
    <property type="molecule type" value="Genomic_DNA"/>
</dbReference>
<dbReference type="OrthoDB" id="9783550at2"/>
<feature type="transmembrane region" description="Helical" evidence="1">
    <location>
        <begin position="182"/>
        <end position="203"/>
    </location>
</feature>
<feature type="transmembrane region" description="Helical" evidence="1">
    <location>
        <begin position="78"/>
        <end position="97"/>
    </location>
</feature>
<name>A0A371J6N6_9FIRM</name>
<reference evidence="2 3" key="1">
    <citation type="journal article" date="2017" name="Genome Announc.">
        <title>Draft Genome Sequence of Romboutsia weinsteinii sp. nov. Strain CCRI-19649(T) Isolated from Surface Water.</title>
        <authorList>
            <person name="Maheux A.F."/>
            <person name="Boudreau D.K."/>
            <person name="Berube E."/>
            <person name="Boissinot M."/>
            <person name="Cantin P."/>
            <person name="Raymond F."/>
            <person name="Corbeil J."/>
            <person name="Omar R.F."/>
            <person name="Bergeron M.G."/>
        </authorList>
    </citation>
    <scope>NUCLEOTIDE SEQUENCE [LARGE SCALE GENOMIC DNA]</scope>
    <source>
        <strain evidence="2 3">CCRI-19649</strain>
    </source>
</reference>
<evidence type="ECO:0000256" key="1">
    <source>
        <dbReference type="SAM" id="Phobius"/>
    </source>
</evidence>
<evidence type="ECO:0000313" key="3">
    <source>
        <dbReference type="Proteomes" id="UP000215694"/>
    </source>
</evidence>
<feature type="transmembrane region" description="Helical" evidence="1">
    <location>
        <begin position="287"/>
        <end position="309"/>
    </location>
</feature>
<dbReference type="Proteomes" id="UP000215694">
    <property type="component" value="Unassembled WGS sequence"/>
</dbReference>
<keyword evidence="1" id="KW-0812">Transmembrane</keyword>
<comment type="caution">
    <text evidence="2">The sequence shown here is derived from an EMBL/GenBank/DDBJ whole genome shotgun (WGS) entry which is preliminary data.</text>
</comment>
<keyword evidence="1" id="KW-0472">Membrane</keyword>
<evidence type="ECO:0000313" key="2">
    <source>
        <dbReference type="EMBL" id="RDY28353.1"/>
    </source>
</evidence>
<feature type="transmembrane region" description="Helical" evidence="1">
    <location>
        <begin position="50"/>
        <end position="72"/>
    </location>
</feature>
<proteinExistence type="predicted"/>
<accession>A0A371J6N6</accession>
<keyword evidence="1" id="KW-1133">Transmembrane helix</keyword>